<protein>
    <recommendedName>
        <fullName evidence="4">N-acetylgalactosaminide beta-1,3-galactosyltransferase</fullName>
        <ecNumber evidence="4">2.4.1.122</ecNumber>
    </recommendedName>
</protein>
<dbReference type="InterPro" id="IPR003378">
    <property type="entry name" value="Fringe-like_glycosylTrfase"/>
</dbReference>
<dbReference type="GeneID" id="43659745"/>
<keyword evidence="10" id="KW-1133">Transmembrane helix</keyword>
<dbReference type="PANTHER" id="PTHR23033">
    <property type="entry name" value="BETA1,3-GALACTOSYLTRANSFERASE"/>
    <property type="match status" value="1"/>
</dbReference>
<evidence type="ECO:0000259" key="12">
    <source>
        <dbReference type="Pfam" id="PF02434"/>
    </source>
</evidence>
<sequence>MGVDGSAAKRTHDLSYGWLVFLREISQFHPNIFGSFRPATYRLESGVPFVTEETHRHHLNWETATRFRNIQSDTPCDSFPYEHLSRIQIVLKIGASEPQSRLQTQLSTVTRCISNLLIFSDHESELNGHHVYDILATIPESFKANTPDFEVYRSIQQGDFKSVNRSPAWRLDRFKFLPMVERSYELNPAAKWFVFLESDTYIVWDNLFRLLDQFDSAVPLYFGSPTRGRGSSYFAYGGTGFVLSVAAVERLVARTVGSKGEYVQPSLIQRYESLIKDDCCGDSVLGWALYKSDVKLSGLWPMFNPHPLHGVPFHEAHWCQPVISMHKLLLKDMHGLTVWEKQRGHNAPLLYADLFEYTNLTIRRQEQPQWDNSDWGGWREPPSSPAHKSVHACRVACNNHENCYSYTYSDVGYCIFVPTMRLGSKSSNQQLSAGWDVEKIKNWQAVHKCKEAEWVKPSTKRIY</sequence>
<dbReference type="GO" id="GO:0016263">
    <property type="term" value="F:glycoprotein-N-acetylgalactosamine 3-beta-galactosyltransferase activity"/>
    <property type="evidence" value="ECO:0007669"/>
    <property type="project" value="UniProtKB-EC"/>
</dbReference>
<comment type="pathway">
    <text evidence="2">Protein modification; protein glycosylation.</text>
</comment>
<dbReference type="GO" id="GO:0016020">
    <property type="term" value="C:membrane"/>
    <property type="evidence" value="ECO:0007669"/>
    <property type="project" value="UniProtKB-SubCell"/>
</dbReference>
<accession>A0A5N7AAI3</accession>
<dbReference type="Pfam" id="PF02434">
    <property type="entry name" value="Fringe"/>
    <property type="match status" value="1"/>
</dbReference>
<dbReference type="EC" id="2.4.1.122" evidence="4"/>
<evidence type="ECO:0000256" key="10">
    <source>
        <dbReference type="ARBA" id="ARBA00022989"/>
    </source>
</evidence>
<evidence type="ECO:0000256" key="4">
    <source>
        <dbReference type="ARBA" id="ARBA00012557"/>
    </source>
</evidence>
<comment type="subcellular location">
    <subcellularLocation>
        <location evidence="1">Membrane</location>
        <topology evidence="1">Single-pass type II membrane protein</topology>
    </subcellularLocation>
</comment>
<gene>
    <name evidence="13" type="ORF">BDV27DRAFT_170434</name>
</gene>
<keyword evidence="7" id="KW-0812">Transmembrane</keyword>
<evidence type="ECO:0000256" key="2">
    <source>
        <dbReference type="ARBA" id="ARBA00004922"/>
    </source>
</evidence>
<evidence type="ECO:0000256" key="1">
    <source>
        <dbReference type="ARBA" id="ARBA00004606"/>
    </source>
</evidence>
<keyword evidence="6 13" id="KW-0808">Transferase</keyword>
<dbReference type="OrthoDB" id="414175at2759"/>
<evidence type="ECO:0000256" key="7">
    <source>
        <dbReference type="ARBA" id="ARBA00022692"/>
    </source>
</evidence>
<keyword evidence="9" id="KW-0735">Signal-anchor</keyword>
<reference evidence="13 14" key="1">
    <citation type="submission" date="2019-04" db="EMBL/GenBank/DDBJ databases">
        <title>Friends and foes A comparative genomics studyof 23 Aspergillus species from section Flavi.</title>
        <authorList>
            <consortium name="DOE Joint Genome Institute"/>
            <person name="Kjaerbolling I."/>
            <person name="Vesth T."/>
            <person name="Frisvad J.C."/>
            <person name="Nybo J.L."/>
            <person name="Theobald S."/>
            <person name="Kildgaard S."/>
            <person name="Isbrandt T."/>
            <person name="Kuo A."/>
            <person name="Sato A."/>
            <person name="Lyhne E.K."/>
            <person name="Kogle M.E."/>
            <person name="Wiebenga A."/>
            <person name="Kun R.S."/>
            <person name="Lubbers R.J."/>
            <person name="Makela M.R."/>
            <person name="Barry K."/>
            <person name="Chovatia M."/>
            <person name="Clum A."/>
            <person name="Daum C."/>
            <person name="Haridas S."/>
            <person name="He G."/>
            <person name="LaButti K."/>
            <person name="Lipzen A."/>
            <person name="Mondo S."/>
            <person name="Riley R."/>
            <person name="Salamov A."/>
            <person name="Simmons B.A."/>
            <person name="Magnuson J.K."/>
            <person name="Henrissat B."/>
            <person name="Mortensen U.H."/>
            <person name="Larsen T.O."/>
            <person name="Devries R.P."/>
            <person name="Grigoriev I.V."/>
            <person name="Machida M."/>
            <person name="Baker S.E."/>
            <person name="Andersen M.R."/>
        </authorList>
    </citation>
    <scope>NUCLEOTIDE SEQUENCE [LARGE SCALE GENOMIC DNA]</scope>
    <source>
        <strain evidence="13 14">CBS 763.97</strain>
    </source>
</reference>
<evidence type="ECO:0000313" key="14">
    <source>
        <dbReference type="Proteomes" id="UP000326268"/>
    </source>
</evidence>
<evidence type="ECO:0000313" key="13">
    <source>
        <dbReference type="EMBL" id="KAE8366901.1"/>
    </source>
</evidence>
<evidence type="ECO:0000256" key="6">
    <source>
        <dbReference type="ARBA" id="ARBA00022679"/>
    </source>
</evidence>
<dbReference type="PANTHER" id="PTHR23033:SF43">
    <property type="entry name" value="APPLE DOMAIN-CONTAINING PROTEIN"/>
    <property type="match status" value="1"/>
</dbReference>
<keyword evidence="14" id="KW-1185">Reference proteome</keyword>
<dbReference type="EMBL" id="ML737606">
    <property type="protein sequence ID" value="KAE8366901.1"/>
    <property type="molecule type" value="Genomic_DNA"/>
</dbReference>
<dbReference type="RefSeq" id="XP_031929982.1">
    <property type="nucleotide sequence ID" value="XM_032075299.1"/>
</dbReference>
<proteinExistence type="inferred from homology"/>
<evidence type="ECO:0000256" key="3">
    <source>
        <dbReference type="ARBA" id="ARBA00006462"/>
    </source>
</evidence>
<dbReference type="AlphaFoldDB" id="A0A5N7AAI3"/>
<dbReference type="Gene3D" id="3.90.550.50">
    <property type="match status" value="1"/>
</dbReference>
<dbReference type="Proteomes" id="UP000326268">
    <property type="component" value="Unassembled WGS sequence"/>
</dbReference>
<dbReference type="GO" id="GO:0000166">
    <property type="term" value="F:nucleotide binding"/>
    <property type="evidence" value="ECO:0007669"/>
    <property type="project" value="UniProtKB-KW"/>
</dbReference>
<keyword evidence="5" id="KW-0328">Glycosyltransferase</keyword>
<keyword evidence="8" id="KW-0547">Nucleotide-binding</keyword>
<keyword evidence="11" id="KW-0472">Membrane</keyword>
<name>A0A5N7AAI3_9EURO</name>
<evidence type="ECO:0000256" key="11">
    <source>
        <dbReference type="ARBA" id="ARBA00023136"/>
    </source>
</evidence>
<evidence type="ECO:0000256" key="8">
    <source>
        <dbReference type="ARBA" id="ARBA00022741"/>
    </source>
</evidence>
<dbReference type="InterPro" id="IPR026050">
    <property type="entry name" value="C1GALT1/C1GALT1_chp1"/>
</dbReference>
<evidence type="ECO:0000256" key="5">
    <source>
        <dbReference type="ARBA" id="ARBA00022676"/>
    </source>
</evidence>
<comment type="similarity">
    <text evidence="3">Belongs to the glycosyltransferase 31 family. Beta3-Gal-T subfamily.</text>
</comment>
<feature type="domain" description="Fringe-like glycosyltransferase" evidence="12">
    <location>
        <begin position="180"/>
        <end position="262"/>
    </location>
</feature>
<organism evidence="13 14">
    <name type="scientific">Aspergillus caelatus</name>
    <dbReference type="NCBI Taxonomy" id="61420"/>
    <lineage>
        <taxon>Eukaryota</taxon>
        <taxon>Fungi</taxon>
        <taxon>Dikarya</taxon>
        <taxon>Ascomycota</taxon>
        <taxon>Pezizomycotina</taxon>
        <taxon>Eurotiomycetes</taxon>
        <taxon>Eurotiomycetidae</taxon>
        <taxon>Eurotiales</taxon>
        <taxon>Aspergillaceae</taxon>
        <taxon>Aspergillus</taxon>
        <taxon>Aspergillus subgen. Circumdati</taxon>
    </lineage>
</organism>
<evidence type="ECO:0000256" key="9">
    <source>
        <dbReference type="ARBA" id="ARBA00022968"/>
    </source>
</evidence>